<name>A0ABQ7D8N2_BRACR</name>
<dbReference type="InterPro" id="IPR012337">
    <property type="entry name" value="RNaseH-like_sf"/>
</dbReference>
<dbReference type="Proteomes" id="UP000266723">
    <property type="component" value="Unassembled WGS sequence"/>
</dbReference>
<protein>
    <recommendedName>
        <fullName evidence="1">RNase H type-1 domain-containing protein</fullName>
    </recommendedName>
</protein>
<dbReference type="Pfam" id="PF13456">
    <property type="entry name" value="RVT_3"/>
    <property type="match status" value="1"/>
</dbReference>
<feature type="domain" description="RNase H type-1" evidence="1">
    <location>
        <begin position="13"/>
        <end position="129"/>
    </location>
</feature>
<dbReference type="EMBL" id="QGKV02000759">
    <property type="protein sequence ID" value="KAF3567944.1"/>
    <property type="molecule type" value="Genomic_DNA"/>
</dbReference>
<evidence type="ECO:0000313" key="2">
    <source>
        <dbReference type="EMBL" id="KAF3567944.1"/>
    </source>
</evidence>
<dbReference type="Gene3D" id="3.30.420.10">
    <property type="entry name" value="Ribonuclease H-like superfamily/Ribonuclease H"/>
    <property type="match status" value="1"/>
</dbReference>
<evidence type="ECO:0000313" key="3">
    <source>
        <dbReference type="Proteomes" id="UP000266723"/>
    </source>
</evidence>
<gene>
    <name evidence="2" type="ORF">DY000_02018678</name>
</gene>
<dbReference type="InterPro" id="IPR052929">
    <property type="entry name" value="RNase_H-like_EbsB-rel"/>
</dbReference>
<accession>A0ABQ7D8N2</accession>
<reference evidence="2 3" key="1">
    <citation type="journal article" date="2020" name="BMC Genomics">
        <title>Intraspecific diversification of the crop wild relative Brassica cretica Lam. using demographic model selection.</title>
        <authorList>
            <person name="Kioukis A."/>
            <person name="Michalopoulou V.A."/>
            <person name="Briers L."/>
            <person name="Pirintsos S."/>
            <person name="Studholme D.J."/>
            <person name="Pavlidis P."/>
            <person name="Sarris P.F."/>
        </authorList>
    </citation>
    <scope>NUCLEOTIDE SEQUENCE [LARGE SCALE GENOMIC DNA]</scope>
    <source>
        <strain evidence="3">cv. PFS-1207/04</strain>
    </source>
</reference>
<dbReference type="PANTHER" id="PTHR47074:SF11">
    <property type="entry name" value="REVERSE TRANSCRIPTASE-LIKE PROTEIN"/>
    <property type="match status" value="1"/>
</dbReference>
<dbReference type="SUPFAM" id="SSF53098">
    <property type="entry name" value="Ribonuclease H-like"/>
    <property type="match status" value="1"/>
</dbReference>
<dbReference type="PANTHER" id="PTHR47074">
    <property type="entry name" value="BNAC02G40300D PROTEIN"/>
    <property type="match status" value="1"/>
</dbReference>
<dbReference type="InterPro" id="IPR002156">
    <property type="entry name" value="RNaseH_domain"/>
</dbReference>
<comment type="caution">
    <text evidence="2">The sequence shown here is derived from an EMBL/GenBank/DDBJ whole genome shotgun (WGS) entry which is preliminary data.</text>
</comment>
<proteinExistence type="predicted"/>
<organism evidence="2 3">
    <name type="scientific">Brassica cretica</name>
    <name type="common">Mustard</name>
    <dbReference type="NCBI Taxonomy" id="69181"/>
    <lineage>
        <taxon>Eukaryota</taxon>
        <taxon>Viridiplantae</taxon>
        <taxon>Streptophyta</taxon>
        <taxon>Embryophyta</taxon>
        <taxon>Tracheophyta</taxon>
        <taxon>Spermatophyta</taxon>
        <taxon>Magnoliopsida</taxon>
        <taxon>eudicotyledons</taxon>
        <taxon>Gunneridae</taxon>
        <taxon>Pentapetalae</taxon>
        <taxon>rosids</taxon>
        <taxon>malvids</taxon>
        <taxon>Brassicales</taxon>
        <taxon>Brassicaceae</taxon>
        <taxon>Brassiceae</taxon>
        <taxon>Brassica</taxon>
    </lineage>
</organism>
<dbReference type="InterPro" id="IPR036397">
    <property type="entry name" value="RNaseH_sf"/>
</dbReference>
<keyword evidence="3" id="KW-1185">Reference proteome</keyword>
<sequence>MPENLNGAVVIRSDAAWCSSSNSAGLGWIIASTQITREFSERVEFVASPLVAEGLALREAVITSGRLNLDPVRFESDSSLLIKSIASNALVAEIHSITADILNFAAGFSSAFFVWIPREENRDADALAKCSLNVVEPLVVVDAVNAPN</sequence>
<evidence type="ECO:0000259" key="1">
    <source>
        <dbReference type="Pfam" id="PF13456"/>
    </source>
</evidence>